<gene>
    <name evidence="14" type="ORF">FSB_LOCUS7072</name>
</gene>
<dbReference type="Pfam" id="PF17808">
    <property type="entry name" value="fn3_PAP"/>
    <property type="match status" value="1"/>
</dbReference>
<dbReference type="InterPro" id="IPR041792">
    <property type="entry name" value="MPP_PAP"/>
</dbReference>
<keyword evidence="8" id="KW-0325">Glycoprotein</keyword>
<dbReference type="InterPro" id="IPR029052">
    <property type="entry name" value="Metallo-depent_PP-like"/>
</dbReference>
<dbReference type="Pfam" id="PF00149">
    <property type="entry name" value="Metallophos"/>
    <property type="match status" value="1"/>
</dbReference>
<protein>
    <recommendedName>
        <fullName evidence="9">Purple acid phosphatase</fullName>
        <ecNumber evidence="9">3.1.3.2</ecNumber>
    </recommendedName>
</protein>
<evidence type="ECO:0000256" key="6">
    <source>
        <dbReference type="ARBA" id="ARBA00022729"/>
    </source>
</evidence>
<dbReference type="GO" id="GO:0046872">
    <property type="term" value="F:metal ion binding"/>
    <property type="evidence" value="ECO:0007669"/>
    <property type="project" value="InterPro"/>
</dbReference>
<keyword evidence="7" id="KW-0862">Zinc</keyword>
<dbReference type="InterPro" id="IPR008963">
    <property type="entry name" value="Purple_acid_Pase-like_N"/>
</dbReference>
<comment type="similarity">
    <text evidence="3 9">Belongs to the metallophosphoesterase superfamily. Purple acid phosphatase family.</text>
</comment>
<evidence type="ECO:0000256" key="9">
    <source>
        <dbReference type="RuleBase" id="RU361203"/>
    </source>
</evidence>
<keyword evidence="5" id="KW-0964">Secreted</keyword>
<organism evidence="14">
    <name type="scientific">Fagus sylvatica</name>
    <name type="common">Beechnut</name>
    <dbReference type="NCBI Taxonomy" id="28930"/>
    <lineage>
        <taxon>Eukaryota</taxon>
        <taxon>Viridiplantae</taxon>
        <taxon>Streptophyta</taxon>
        <taxon>Embryophyta</taxon>
        <taxon>Tracheophyta</taxon>
        <taxon>Spermatophyta</taxon>
        <taxon>Magnoliopsida</taxon>
        <taxon>eudicotyledons</taxon>
        <taxon>Gunneridae</taxon>
        <taxon>Pentapetalae</taxon>
        <taxon>rosids</taxon>
        <taxon>fabids</taxon>
        <taxon>Fagales</taxon>
        <taxon>Fagaceae</taxon>
        <taxon>Fagus</taxon>
    </lineage>
</organism>
<evidence type="ECO:0000256" key="10">
    <source>
        <dbReference type="SAM" id="MobiDB-lite"/>
    </source>
</evidence>
<keyword evidence="9" id="KW-0378">Hydrolase</keyword>
<comment type="cofactor">
    <cofactor evidence="1">
        <name>Fe cation</name>
        <dbReference type="ChEBI" id="CHEBI:24875"/>
    </cofactor>
</comment>
<comment type="catalytic activity">
    <reaction evidence="9">
        <text>a phosphate monoester + H2O = an alcohol + phosphate</text>
        <dbReference type="Rhea" id="RHEA:15017"/>
        <dbReference type="ChEBI" id="CHEBI:15377"/>
        <dbReference type="ChEBI" id="CHEBI:30879"/>
        <dbReference type="ChEBI" id="CHEBI:43474"/>
        <dbReference type="ChEBI" id="CHEBI:67140"/>
        <dbReference type="EC" id="3.1.3.2"/>
    </reaction>
</comment>
<dbReference type="PANTHER" id="PTHR45778:SF3">
    <property type="entry name" value="PURPLE ACID PHOSPHATASE"/>
    <property type="match status" value="1"/>
</dbReference>
<evidence type="ECO:0000256" key="5">
    <source>
        <dbReference type="ARBA" id="ARBA00022525"/>
    </source>
</evidence>
<dbReference type="InterPro" id="IPR015914">
    <property type="entry name" value="PAPs_N"/>
</dbReference>
<evidence type="ECO:0000256" key="1">
    <source>
        <dbReference type="ARBA" id="ARBA00001962"/>
    </source>
</evidence>
<accession>A0A2N9EWS7</accession>
<evidence type="ECO:0000256" key="7">
    <source>
        <dbReference type="ARBA" id="ARBA00022833"/>
    </source>
</evidence>
<dbReference type="InterPro" id="IPR040974">
    <property type="entry name" value="Fn3_PAP"/>
</dbReference>
<dbReference type="EC" id="3.1.3.2" evidence="9"/>
<dbReference type="EMBL" id="OIVN01000372">
    <property type="protein sequence ID" value="SPC79190.1"/>
    <property type="molecule type" value="Genomic_DNA"/>
</dbReference>
<dbReference type="GO" id="GO:0003993">
    <property type="term" value="F:acid phosphatase activity"/>
    <property type="evidence" value="ECO:0007669"/>
    <property type="project" value="UniProtKB-EC"/>
</dbReference>
<dbReference type="PANTHER" id="PTHR45778">
    <property type="entry name" value="PURPLE ACID PHOSPHATASE-RELATED"/>
    <property type="match status" value="1"/>
</dbReference>
<feature type="domain" description="Purple acid phosphatase Fn3-like" evidence="13">
    <location>
        <begin position="39"/>
        <end position="102"/>
    </location>
</feature>
<reference evidence="14" key="1">
    <citation type="submission" date="2018-02" db="EMBL/GenBank/DDBJ databases">
        <authorList>
            <person name="Cohen D.B."/>
            <person name="Kent A.D."/>
        </authorList>
    </citation>
    <scope>NUCLEOTIDE SEQUENCE</scope>
</reference>
<dbReference type="SUPFAM" id="SSF56300">
    <property type="entry name" value="Metallo-dependent phosphatases"/>
    <property type="match status" value="1"/>
</dbReference>
<evidence type="ECO:0000259" key="11">
    <source>
        <dbReference type="Pfam" id="PF00149"/>
    </source>
</evidence>
<comment type="subunit">
    <text evidence="4">Homodimer.</text>
</comment>
<evidence type="ECO:0000313" key="14">
    <source>
        <dbReference type="EMBL" id="SPC79190.1"/>
    </source>
</evidence>
<keyword evidence="6" id="KW-0732">Signal</keyword>
<feature type="domain" description="Calcineurin-like phosphoesterase" evidence="11">
    <location>
        <begin position="164"/>
        <end position="345"/>
    </location>
</feature>
<evidence type="ECO:0000256" key="8">
    <source>
        <dbReference type="ARBA" id="ARBA00023180"/>
    </source>
</evidence>
<dbReference type="InterPro" id="IPR004843">
    <property type="entry name" value="Calcineurin-like_PHP"/>
</dbReference>
<evidence type="ECO:0000256" key="4">
    <source>
        <dbReference type="ARBA" id="ARBA00011738"/>
    </source>
</evidence>
<dbReference type="GO" id="GO:0005576">
    <property type="term" value="C:extracellular region"/>
    <property type="evidence" value="ECO:0007669"/>
    <property type="project" value="UniProtKB-SubCell"/>
</dbReference>
<name>A0A2N9EWS7_FAGSY</name>
<feature type="region of interest" description="Disordered" evidence="10">
    <location>
        <begin position="420"/>
        <end position="441"/>
    </location>
</feature>
<dbReference type="CDD" id="cd00839">
    <property type="entry name" value="MPP_PAPs"/>
    <property type="match status" value="1"/>
</dbReference>
<evidence type="ECO:0000259" key="13">
    <source>
        <dbReference type="Pfam" id="PF17808"/>
    </source>
</evidence>
<dbReference type="Pfam" id="PF16656">
    <property type="entry name" value="Pur_ac_phosph_N"/>
    <property type="match status" value="1"/>
</dbReference>
<sequence length="486" mass="53512">MAEHRNYTAISEFRVINRRKLLKCPDLNPYLKISVSPDSTMSNEEYLTVTVSGVVTPSSSDWVAMISPSSSNVTDCPLSEAYYAQTGDLSDLPLLCQYPVKVLLLPSPAKDFGWHDPGFIHTAVMIGLQPSSTFSYRYGSDSIGWSNQTQFRTPPAGGSDGLYFIVYGDMGKTPFDSSVEHYIQPGSLSVIKAVTDEVNSVNVDSIFHIGDISYATGFLVEWDFFLELINPVASQVTYMTAIGNHERDYVDSGSVYITPDSGEECGVAYETYFPMPTPAKDKPWYSIEQASVHFTVISTEHNWHRPMYTSSNADTSVDKRFVNAVEPLLLEYKVDLAFFGHVHNYERTCAVYQGECKAMPTKDANGVDTYNNSNYSAPVQAVIGMAGFALDNFTTDVSVGLGLEVVESCRSRPGGGGAVSISAWRRGSRPRGGGAMPELHDSPAPWKPRTICIKIHFDWVFAEAHQLEDLFMEPWVEATCGGGGEI</sequence>
<comment type="subcellular location">
    <subcellularLocation>
        <location evidence="2">Secreted</location>
    </subcellularLocation>
</comment>
<evidence type="ECO:0000256" key="3">
    <source>
        <dbReference type="ARBA" id="ARBA00008723"/>
    </source>
</evidence>
<dbReference type="SUPFAM" id="SSF49363">
    <property type="entry name" value="Purple acid phosphatase, N-terminal domain"/>
    <property type="match status" value="1"/>
</dbReference>
<dbReference type="AlphaFoldDB" id="A0A2N9EWS7"/>
<dbReference type="Gene3D" id="2.60.40.380">
    <property type="entry name" value="Purple acid phosphatase-like, N-terminal"/>
    <property type="match status" value="1"/>
</dbReference>
<evidence type="ECO:0000259" key="12">
    <source>
        <dbReference type="Pfam" id="PF16656"/>
    </source>
</evidence>
<proteinExistence type="inferred from homology"/>
<dbReference type="Gene3D" id="3.60.21.10">
    <property type="match status" value="2"/>
</dbReference>
<evidence type="ECO:0000256" key="2">
    <source>
        <dbReference type="ARBA" id="ARBA00004613"/>
    </source>
</evidence>
<feature type="domain" description="Purple acid phosphatase N-terminal" evidence="12">
    <location>
        <begin position="111"/>
        <end position="153"/>
    </location>
</feature>